<evidence type="ECO:0000256" key="6">
    <source>
        <dbReference type="ARBA" id="ARBA00023288"/>
    </source>
</evidence>
<dbReference type="InterPro" id="IPR004872">
    <property type="entry name" value="Lipoprotein_NlpA"/>
</dbReference>
<proteinExistence type="inferred from homology"/>
<evidence type="ECO:0000256" key="1">
    <source>
        <dbReference type="ARBA" id="ARBA00004635"/>
    </source>
</evidence>
<evidence type="ECO:0000313" key="12">
    <source>
        <dbReference type="Proteomes" id="UP000323565"/>
    </source>
</evidence>
<dbReference type="SUPFAM" id="SSF53850">
    <property type="entry name" value="Periplasmic binding protein-like II"/>
    <property type="match status" value="1"/>
</dbReference>
<evidence type="ECO:0000313" key="10">
    <source>
        <dbReference type="EMBL" id="RHW45815.1"/>
    </source>
</evidence>
<dbReference type="GO" id="GO:0016020">
    <property type="term" value="C:membrane"/>
    <property type="evidence" value="ECO:0007669"/>
    <property type="project" value="UniProtKB-SubCell"/>
</dbReference>
<dbReference type="RefSeq" id="WP_047311757.1">
    <property type="nucleotide sequence ID" value="NZ_CBCRVH010000005.1"/>
</dbReference>
<comment type="subcellular location">
    <subcellularLocation>
        <location evidence="1">Membrane</location>
        <topology evidence="1">Lipid-anchor</topology>
    </subcellularLocation>
</comment>
<keyword evidence="8" id="KW-1133">Transmembrane helix</keyword>
<dbReference type="Proteomes" id="UP000285376">
    <property type="component" value="Unassembled WGS sequence"/>
</dbReference>
<reference evidence="9 12" key="2">
    <citation type="submission" date="2019-08" db="EMBL/GenBank/DDBJ databases">
        <title>Dermacoccus abyssi strain HZAU 226, whole genome Nanopore sequencing project.</title>
        <authorList>
            <person name="Guo A."/>
            <person name="Zhang X."/>
            <person name="Ruan Y."/>
            <person name="Liu W."/>
            <person name="Chen Q."/>
            <person name="Gu L."/>
        </authorList>
    </citation>
    <scope>NUCLEOTIDE SEQUENCE [LARGE SCALE GENOMIC DNA]</scope>
    <source>
        <strain evidence="9 12">HZAU 226</strain>
    </source>
</reference>
<feature type="region of interest" description="Disordered" evidence="7">
    <location>
        <begin position="1"/>
        <end position="24"/>
    </location>
</feature>
<dbReference type="Pfam" id="PF03180">
    <property type="entry name" value="Lipoprotein_9"/>
    <property type="match status" value="1"/>
</dbReference>
<reference evidence="10 11" key="1">
    <citation type="submission" date="2018-08" db="EMBL/GenBank/DDBJ databases">
        <title>Whole genome sequence analysis of Dermacoccus abyssi bacteria isolated from Deep Mariana trench Micromonospora spp reveals genes involved in the environmental adaptation and production of secondary metabolites.</title>
        <authorList>
            <person name="Abdel-Mageed W.M."/>
            <person name="Lehri B."/>
            <person name="Nouioui I."/>
            <person name="Goodfellow I."/>
            <person name="Jaspars M."/>
            <person name="Karlyshev A."/>
        </authorList>
    </citation>
    <scope>NUCLEOTIDE SEQUENCE [LARGE SCALE GENOMIC DNA]</scope>
    <source>
        <strain evidence="10 11">MT1.1</strain>
    </source>
</reference>
<dbReference type="PANTHER" id="PTHR30429">
    <property type="entry name" value="D-METHIONINE-BINDING LIPOPROTEIN METQ"/>
    <property type="match status" value="1"/>
</dbReference>
<accession>A0A417Z4X0</accession>
<name>A0A417Z4X0_9MICO</name>
<dbReference type="PANTHER" id="PTHR30429:SF3">
    <property type="entry name" value="LIPOPROTEIN"/>
    <property type="match status" value="1"/>
</dbReference>
<comment type="similarity">
    <text evidence="2">Belongs to the NlpA lipoprotein family.</text>
</comment>
<dbReference type="EMBL" id="QWLM01000007">
    <property type="protein sequence ID" value="RHW45815.1"/>
    <property type="molecule type" value="Genomic_DNA"/>
</dbReference>
<dbReference type="Proteomes" id="UP000323565">
    <property type="component" value="Chromosome"/>
</dbReference>
<evidence type="ECO:0000256" key="2">
    <source>
        <dbReference type="ARBA" id="ARBA00008973"/>
    </source>
</evidence>
<feature type="compositionally biased region" description="Polar residues" evidence="7">
    <location>
        <begin position="1"/>
        <end position="11"/>
    </location>
</feature>
<feature type="transmembrane region" description="Helical" evidence="8">
    <location>
        <begin position="30"/>
        <end position="51"/>
    </location>
</feature>
<keyword evidence="4 8" id="KW-0472">Membrane</keyword>
<keyword evidence="6" id="KW-0449">Lipoprotein</keyword>
<evidence type="ECO:0000256" key="8">
    <source>
        <dbReference type="SAM" id="Phobius"/>
    </source>
</evidence>
<keyword evidence="8" id="KW-0812">Transmembrane</keyword>
<evidence type="ECO:0000313" key="9">
    <source>
        <dbReference type="EMBL" id="QEH93888.1"/>
    </source>
</evidence>
<keyword evidence="3" id="KW-0732">Signal</keyword>
<dbReference type="EMBL" id="CP043031">
    <property type="protein sequence ID" value="QEH93888.1"/>
    <property type="molecule type" value="Genomic_DNA"/>
</dbReference>
<evidence type="ECO:0000256" key="5">
    <source>
        <dbReference type="ARBA" id="ARBA00023139"/>
    </source>
</evidence>
<organism evidence="10 11">
    <name type="scientific">Dermacoccus abyssi</name>
    <dbReference type="NCBI Taxonomy" id="322596"/>
    <lineage>
        <taxon>Bacteria</taxon>
        <taxon>Bacillati</taxon>
        <taxon>Actinomycetota</taxon>
        <taxon>Actinomycetes</taxon>
        <taxon>Micrococcales</taxon>
        <taxon>Dermacoccaceae</taxon>
        <taxon>Dermacoccus</taxon>
    </lineage>
</organism>
<sequence length="321" mass="34013">MSENTNSTTPGASPAVQALPEKPKSNGPKYAAIGAGVLVVALAAGFGIKAFTGSDDEKLTKITVGTTEASDPYWTELVKVGKEKYGLDIQPVNFTDYTQANPALSQGQVDVNQFQHLQFLADYNAAKNDTLTPVGSTYIVPLSLYSKKHTTVNEFADGGKVAIPNDATNQARALLLLQSAGLLTLKGGGNSLSTPAEIDAAKSKVGVTPVDAAQTAAALPSVEGAVVNNNFAADANLDPSKALFKDDPKAKSSEPYINVIVARKKDADNPTYAKFVQAYHEKSVQDLISKRTKGTQYEVKRSVADVRGILTRIESQIKAKK</sequence>
<evidence type="ECO:0000256" key="7">
    <source>
        <dbReference type="SAM" id="MobiDB-lite"/>
    </source>
</evidence>
<dbReference type="Gene3D" id="3.40.190.10">
    <property type="entry name" value="Periplasmic binding protein-like II"/>
    <property type="match status" value="2"/>
</dbReference>
<evidence type="ECO:0000256" key="3">
    <source>
        <dbReference type="ARBA" id="ARBA00022729"/>
    </source>
</evidence>
<evidence type="ECO:0000313" key="11">
    <source>
        <dbReference type="Proteomes" id="UP000285376"/>
    </source>
</evidence>
<protein>
    <submittedName>
        <fullName evidence="10">Methionine ABC transporter substrate-binding protein</fullName>
    </submittedName>
</protein>
<gene>
    <name evidence="10" type="ORF">D1832_07355</name>
    <name evidence="9" type="ORF">FV141_10340</name>
</gene>
<keyword evidence="5" id="KW-0564">Palmitate</keyword>
<dbReference type="AlphaFoldDB" id="A0A417Z4X0"/>
<evidence type="ECO:0000256" key="4">
    <source>
        <dbReference type="ARBA" id="ARBA00023136"/>
    </source>
</evidence>
<keyword evidence="12" id="KW-1185">Reference proteome</keyword>